<dbReference type="AlphaFoldDB" id="S8F156"/>
<dbReference type="InParanoid" id="S8F156"/>
<organism evidence="1 2">
    <name type="scientific">Fomitopsis schrenkii</name>
    <name type="common">Brown rot fungus</name>
    <dbReference type="NCBI Taxonomy" id="2126942"/>
    <lineage>
        <taxon>Eukaryota</taxon>
        <taxon>Fungi</taxon>
        <taxon>Dikarya</taxon>
        <taxon>Basidiomycota</taxon>
        <taxon>Agaricomycotina</taxon>
        <taxon>Agaricomycetes</taxon>
        <taxon>Polyporales</taxon>
        <taxon>Fomitopsis</taxon>
    </lineage>
</organism>
<dbReference type="HOGENOM" id="CLU_1547605_0_0_1"/>
<reference evidence="1 2" key="1">
    <citation type="journal article" date="2012" name="Science">
        <title>The Paleozoic origin of enzymatic lignin decomposition reconstructed from 31 fungal genomes.</title>
        <authorList>
            <person name="Floudas D."/>
            <person name="Binder M."/>
            <person name="Riley R."/>
            <person name="Barry K."/>
            <person name="Blanchette R.A."/>
            <person name="Henrissat B."/>
            <person name="Martinez A.T."/>
            <person name="Otillar R."/>
            <person name="Spatafora J.W."/>
            <person name="Yadav J.S."/>
            <person name="Aerts A."/>
            <person name="Benoit I."/>
            <person name="Boyd A."/>
            <person name="Carlson A."/>
            <person name="Copeland A."/>
            <person name="Coutinho P.M."/>
            <person name="de Vries R.P."/>
            <person name="Ferreira P."/>
            <person name="Findley K."/>
            <person name="Foster B."/>
            <person name="Gaskell J."/>
            <person name="Glotzer D."/>
            <person name="Gorecki P."/>
            <person name="Heitman J."/>
            <person name="Hesse C."/>
            <person name="Hori C."/>
            <person name="Igarashi K."/>
            <person name="Jurgens J.A."/>
            <person name="Kallen N."/>
            <person name="Kersten P."/>
            <person name="Kohler A."/>
            <person name="Kuees U."/>
            <person name="Kumar T.K.A."/>
            <person name="Kuo A."/>
            <person name="LaButti K."/>
            <person name="Larrondo L.F."/>
            <person name="Lindquist E."/>
            <person name="Ling A."/>
            <person name="Lombard V."/>
            <person name="Lucas S."/>
            <person name="Lundell T."/>
            <person name="Martin R."/>
            <person name="McLaughlin D.J."/>
            <person name="Morgenstern I."/>
            <person name="Morin E."/>
            <person name="Murat C."/>
            <person name="Nagy L.G."/>
            <person name="Nolan M."/>
            <person name="Ohm R.A."/>
            <person name="Patyshakuliyeva A."/>
            <person name="Rokas A."/>
            <person name="Ruiz-Duenas F.J."/>
            <person name="Sabat G."/>
            <person name="Salamov A."/>
            <person name="Samejima M."/>
            <person name="Schmutz J."/>
            <person name="Slot J.C."/>
            <person name="St John F."/>
            <person name="Stenlid J."/>
            <person name="Sun H."/>
            <person name="Sun S."/>
            <person name="Syed K."/>
            <person name="Tsang A."/>
            <person name="Wiebenga A."/>
            <person name="Young D."/>
            <person name="Pisabarro A."/>
            <person name="Eastwood D.C."/>
            <person name="Martin F."/>
            <person name="Cullen D."/>
            <person name="Grigoriev I.V."/>
            <person name="Hibbett D.S."/>
        </authorList>
    </citation>
    <scope>NUCLEOTIDE SEQUENCE</scope>
    <source>
        <strain evidence="2">FP-58527</strain>
    </source>
</reference>
<name>S8F156_FOMSC</name>
<evidence type="ECO:0000313" key="2">
    <source>
        <dbReference type="Proteomes" id="UP000015241"/>
    </source>
</evidence>
<keyword evidence="2" id="KW-1185">Reference proteome</keyword>
<dbReference type="Proteomes" id="UP000015241">
    <property type="component" value="Unassembled WGS sequence"/>
</dbReference>
<gene>
    <name evidence="1" type="ORF">FOMPIDRAFT_94638</name>
</gene>
<accession>S8F156</accession>
<protein>
    <submittedName>
        <fullName evidence="1">Uncharacterized protein</fullName>
    </submittedName>
</protein>
<evidence type="ECO:0000313" key="1">
    <source>
        <dbReference type="EMBL" id="EPS95575.1"/>
    </source>
</evidence>
<sequence length="210" mass="22810">MARYGRTRSGKRHAACPLHDLFPVEHAYAGCHESASPMTTKLVCSPKYDIDIHLNVAAIHAAAIRAAALHVTAIHDVSPVRAASSLRGSADTLTASNGPLFPCRAAVYISARVCHRAAWQQPPCRCRSTLTLTVRTHAPSLIEQRDAVTDGGSRRRDKWEIVSLARHAVAPGSRSDRAEYDVWREDAALTASRRVSRGPSLGTLFLFPGL</sequence>
<dbReference type="EMBL" id="KE504205">
    <property type="protein sequence ID" value="EPS95575.1"/>
    <property type="molecule type" value="Genomic_DNA"/>
</dbReference>
<proteinExistence type="predicted"/>